<name>A0AAW1LW13_POPJA</name>
<sequence>MAVPSLDHPHLPPQGQPGRASEPTAEERILDPNPGPTRANHPTDREGPRKRATLQRASLRPTRRPNAHSTTERRYAQPDAPMPIQLLIIIIIIIIVGDQVMVKAHPLPGQHFSPKWMGPYPVVELAGPTAVWVERPGAQRAKYHLDQVQLAGPTAVWVEPPGAQRAKYHLDQLGPQLANTEPQGSPYNRDFRGRGPDVTTVIGDPDGKLANTEPQGSPYNRDFRGRGPDVTTVIGDPDGIKSPCKDTRKPHPHQWRIPNHQQEEPARRPRDL</sequence>
<proteinExistence type="predicted"/>
<dbReference type="EMBL" id="JASPKY010000089">
    <property type="protein sequence ID" value="KAK9738241.1"/>
    <property type="molecule type" value="Genomic_DNA"/>
</dbReference>
<comment type="caution">
    <text evidence="2">The sequence shown here is derived from an EMBL/GenBank/DDBJ whole genome shotgun (WGS) entry which is preliminary data.</text>
</comment>
<gene>
    <name evidence="2" type="ORF">QE152_g10052</name>
</gene>
<evidence type="ECO:0000256" key="1">
    <source>
        <dbReference type="SAM" id="MobiDB-lite"/>
    </source>
</evidence>
<evidence type="ECO:0000313" key="2">
    <source>
        <dbReference type="EMBL" id="KAK9738241.1"/>
    </source>
</evidence>
<feature type="compositionally biased region" description="Basic and acidic residues" evidence="1">
    <location>
        <begin position="261"/>
        <end position="272"/>
    </location>
</feature>
<accession>A0AAW1LW13</accession>
<feature type="region of interest" description="Disordered" evidence="1">
    <location>
        <begin position="1"/>
        <end position="77"/>
    </location>
</feature>
<keyword evidence="3" id="KW-1185">Reference proteome</keyword>
<dbReference type="Proteomes" id="UP001458880">
    <property type="component" value="Unassembled WGS sequence"/>
</dbReference>
<organism evidence="2 3">
    <name type="scientific">Popillia japonica</name>
    <name type="common">Japanese beetle</name>
    <dbReference type="NCBI Taxonomy" id="7064"/>
    <lineage>
        <taxon>Eukaryota</taxon>
        <taxon>Metazoa</taxon>
        <taxon>Ecdysozoa</taxon>
        <taxon>Arthropoda</taxon>
        <taxon>Hexapoda</taxon>
        <taxon>Insecta</taxon>
        <taxon>Pterygota</taxon>
        <taxon>Neoptera</taxon>
        <taxon>Endopterygota</taxon>
        <taxon>Coleoptera</taxon>
        <taxon>Polyphaga</taxon>
        <taxon>Scarabaeiformia</taxon>
        <taxon>Scarabaeidae</taxon>
        <taxon>Rutelinae</taxon>
        <taxon>Popillia</taxon>
    </lineage>
</organism>
<feature type="region of interest" description="Disordered" evidence="1">
    <location>
        <begin position="200"/>
        <end position="272"/>
    </location>
</feature>
<reference evidence="2 3" key="1">
    <citation type="journal article" date="2024" name="BMC Genomics">
        <title>De novo assembly and annotation of Popillia japonica's genome with initial clues to its potential as an invasive pest.</title>
        <authorList>
            <person name="Cucini C."/>
            <person name="Boschi S."/>
            <person name="Funari R."/>
            <person name="Cardaioli E."/>
            <person name="Iannotti N."/>
            <person name="Marturano G."/>
            <person name="Paoli F."/>
            <person name="Bruttini M."/>
            <person name="Carapelli A."/>
            <person name="Frati F."/>
            <person name="Nardi F."/>
        </authorList>
    </citation>
    <scope>NUCLEOTIDE SEQUENCE [LARGE SCALE GENOMIC DNA]</scope>
    <source>
        <strain evidence="2">DMR45628</strain>
    </source>
</reference>
<dbReference type="Gene3D" id="2.30.30.850">
    <property type="match status" value="1"/>
</dbReference>
<evidence type="ECO:0000313" key="3">
    <source>
        <dbReference type="Proteomes" id="UP001458880"/>
    </source>
</evidence>
<dbReference type="AlphaFoldDB" id="A0AAW1LW13"/>
<protein>
    <submittedName>
        <fullName evidence="2">Uncharacterized protein</fullName>
    </submittedName>
</protein>